<dbReference type="EMBL" id="RBAL01000007">
    <property type="protein sequence ID" value="RKN41647.1"/>
    <property type="molecule type" value="Genomic_DNA"/>
</dbReference>
<accession>A0A3A9Z2Q6</accession>
<dbReference type="PANTHER" id="PTHR43877:SF1">
    <property type="entry name" value="ACETYLTRANSFERASE"/>
    <property type="match status" value="1"/>
</dbReference>
<organism evidence="4 5">
    <name type="scientific">Streptomyces hoynatensis</name>
    <dbReference type="NCBI Taxonomy" id="1141874"/>
    <lineage>
        <taxon>Bacteria</taxon>
        <taxon>Bacillati</taxon>
        <taxon>Actinomycetota</taxon>
        <taxon>Actinomycetes</taxon>
        <taxon>Kitasatosporales</taxon>
        <taxon>Streptomycetaceae</taxon>
        <taxon>Streptomyces</taxon>
    </lineage>
</organism>
<dbReference type="SUPFAM" id="SSF55729">
    <property type="entry name" value="Acyl-CoA N-acyltransferases (Nat)"/>
    <property type="match status" value="1"/>
</dbReference>
<comment type="caution">
    <text evidence="4">The sequence shown here is derived from an EMBL/GenBank/DDBJ whole genome shotgun (WGS) entry which is preliminary data.</text>
</comment>
<evidence type="ECO:0000313" key="5">
    <source>
        <dbReference type="Proteomes" id="UP000272474"/>
    </source>
</evidence>
<protein>
    <submittedName>
        <fullName evidence="4">GNAT family N-acetyltransferase</fullName>
    </submittedName>
</protein>
<reference evidence="4 5" key="1">
    <citation type="journal article" date="2014" name="Int. J. Syst. Evol. Microbiol.">
        <title>Streptomyces hoynatensis sp. nov., isolated from deep marine sediment.</title>
        <authorList>
            <person name="Veyisoglu A."/>
            <person name="Sahin N."/>
        </authorList>
    </citation>
    <scope>NUCLEOTIDE SEQUENCE [LARGE SCALE GENOMIC DNA]</scope>
    <source>
        <strain evidence="4 5">KCTC 29097</strain>
    </source>
</reference>
<keyword evidence="5" id="KW-1185">Reference proteome</keyword>
<dbReference type="GO" id="GO:0016747">
    <property type="term" value="F:acyltransferase activity, transferring groups other than amino-acyl groups"/>
    <property type="evidence" value="ECO:0007669"/>
    <property type="project" value="InterPro"/>
</dbReference>
<dbReference type="Proteomes" id="UP000272474">
    <property type="component" value="Unassembled WGS sequence"/>
</dbReference>
<dbReference type="Gene3D" id="3.40.630.30">
    <property type="match status" value="1"/>
</dbReference>
<keyword evidence="2" id="KW-0012">Acyltransferase</keyword>
<proteinExistence type="predicted"/>
<dbReference type="CDD" id="cd04301">
    <property type="entry name" value="NAT_SF"/>
    <property type="match status" value="1"/>
</dbReference>
<sequence>MTIRPARTEEAGPLSELALRSKGHWGYDAEFLESCRAELTLTAEDIARGGTAVAERDGTVLGFVTVVGPPPTGELAMLFVEPQAIGQGIGRALFTHAVAAAREAGFERLVFEADPHAEPFYRAMGSERVGLVPSGSIPGRFLPQMAFALTAAPLA</sequence>
<name>A0A3A9Z2Q6_9ACTN</name>
<dbReference type="InterPro" id="IPR050832">
    <property type="entry name" value="Bact_Acetyltransf"/>
</dbReference>
<evidence type="ECO:0000256" key="1">
    <source>
        <dbReference type="ARBA" id="ARBA00022679"/>
    </source>
</evidence>
<gene>
    <name evidence="4" type="ORF">D7294_14245</name>
</gene>
<dbReference type="InterPro" id="IPR000182">
    <property type="entry name" value="GNAT_dom"/>
</dbReference>
<dbReference type="AlphaFoldDB" id="A0A3A9Z2Q6"/>
<evidence type="ECO:0000256" key="2">
    <source>
        <dbReference type="ARBA" id="ARBA00023315"/>
    </source>
</evidence>
<dbReference type="PROSITE" id="PS51186">
    <property type="entry name" value="GNAT"/>
    <property type="match status" value="1"/>
</dbReference>
<keyword evidence="1 4" id="KW-0808">Transferase</keyword>
<dbReference type="PANTHER" id="PTHR43877">
    <property type="entry name" value="AMINOALKYLPHOSPHONATE N-ACETYLTRANSFERASE-RELATED-RELATED"/>
    <property type="match status" value="1"/>
</dbReference>
<dbReference type="Pfam" id="PF00583">
    <property type="entry name" value="Acetyltransf_1"/>
    <property type="match status" value="1"/>
</dbReference>
<dbReference type="OrthoDB" id="164032at2"/>
<dbReference type="RefSeq" id="WP_120679496.1">
    <property type="nucleotide sequence ID" value="NZ_RBAL01000007.1"/>
</dbReference>
<evidence type="ECO:0000313" key="4">
    <source>
        <dbReference type="EMBL" id="RKN41647.1"/>
    </source>
</evidence>
<dbReference type="InterPro" id="IPR016181">
    <property type="entry name" value="Acyl_CoA_acyltransferase"/>
</dbReference>
<feature type="domain" description="N-acetyltransferase" evidence="3">
    <location>
        <begin position="1"/>
        <end position="143"/>
    </location>
</feature>
<evidence type="ECO:0000259" key="3">
    <source>
        <dbReference type="PROSITE" id="PS51186"/>
    </source>
</evidence>